<dbReference type="VEuPathDB" id="VectorBase:AMIN014447"/>
<keyword evidence="2" id="KW-1185">Reference proteome</keyword>
<dbReference type="EnsemblMetazoa" id="AMIN014447-RA">
    <property type="protein sequence ID" value="AMIN014447-PA"/>
    <property type="gene ID" value="AMIN014447"/>
</dbReference>
<name>A0A182WP35_9DIPT</name>
<organism evidence="1 2">
    <name type="scientific">Anopheles minimus</name>
    <dbReference type="NCBI Taxonomy" id="112268"/>
    <lineage>
        <taxon>Eukaryota</taxon>
        <taxon>Metazoa</taxon>
        <taxon>Ecdysozoa</taxon>
        <taxon>Arthropoda</taxon>
        <taxon>Hexapoda</taxon>
        <taxon>Insecta</taxon>
        <taxon>Pterygota</taxon>
        <taxon>Neoptera</taxon>
        <taxon>Endopterygota</taxon>
        <taxon>Diptera</taxon>
        <taxon>Nematocera</taxon>
        <taxon>Culicoidea</taxon>
        <taxon>Culicidae</taxon>
        <taxon>Anophelinae</taxon>
        <taxon>Anopheles</taxon>
    </lineage>
</organism>
<dbReference type="Proteomes" id="UP000075920">
    <property type="component" value="Unassembled WGS sequence"/>
</dbReference>
<evidence type="ECO:0000313" key="2">
    <source>
        <dbReference type="Proteomes" id="UP000075920"/>
    </source>
</evidence>
<protein>
    <submittedName>
        <fullName evidence="1">Uncharacterized protein</fullName>
    </submittedName>
</protein>
<accession>A0A182WP35</accession>
<dbReference type="AlphaFoldDB" id="A0A182WP35"/>
<reference evidence="1" key="2">
    <citation type="submission" date="2020-05" db="UniProtKB">
        <authorList>
            <consortium name="EnsemblMetazoa"/>
        </authorList>
    </citation>
    <scope>IDENTIFICATION</scope>
    <source>
        <strain evidence="1">MINIMUS1</strain>
    </source>
</reference>
<evidence type="ECO:0000313" key="1">
    <source>
        <dbReference type="EnsemblMetazoa" id="AMIN014447-PA"/>
    </source>
</evidence>
<sequence length="25" mass="2973">MFAVQRSSPQFSYILILSRIKYPAR</sequence>
<proteinExistence type="predicted"/>
<reference evidence="2" key="1">
    <citation type="submission" date="2013-03" db="EMBL/GenBank/DDBJ databases">
        <title>The Genome Sequence of Anopheles minimus MINIMUS1.</title>
        <authorList>
            <consortium name="The Broad Institute Genomics Platform"/>
            <person name="Neafsey D.E."/>
            <person name="Walton C."/>
            <person name="Walker B."/>
            <person name="Young S.K."/>
            <person name="Zeng Q."/>
            <person name="Gargeya S."/>
            <person name="Fitzgerald M."/>
            <person name="Haas B."/>
            <person name="Abouelleil A."/>
            <person name="Allen A.W."/>
            <person name="Alvarado L."/>
            <person name="Arachchi H.M."/>
            <person name="Berlin A.M."/>
            <person name="Chapman S.B."/>
            <person name="Gainer-Dewar J."/>
            <person name="Goldberg J."/>
            <person name="Griggs A."/>
            <person name="Gujja S."/>
            <person name="Hansen M."/>
            <person name="Howarth C."/>
            <person name="Imamovic A."/>
            <person name="Ireland A."/>
            <person name="Larimer J."/>
            <person name="McCowan C."/>
            <person name="Murphy C."/>
            <person name="Pearson M."/>
            <person name="Poon T.W."/>
            <person name="Priest M."/>
            <person name="Roberts A."/>
            <person name="Saif S."/>
            <person name="Shea T."/>
            <person name="Sisk P."/>
            <person name="Sykes S."/>
            <person name="Wortman J."/>
            <person name="Nusbaum C."/>
            <person name="Birren B."/>
        </authorList>
    </citation>
    <scope>NUCLEOTIDE SEQUENCE [LARGE SCALE GENOMIC DNA]</scope>
    <source>
        <strain evidence="2">MINIMUS1</strain>
    </source>
</reference>